<dbReference type="OrthoDB" id="4509531at2759"/>
<gene>
    <name evidence="1" type="ORF">FHETE_10277</name>
</gene>
<proteinExistence type="predicted"/>
<comment type="caution">
    <text evidence="1">The sequence shown here is derived from an EMBL/GenBank/DDBJ whole genome shotgun (WGS) entry which is preliminary data.</text>
</comment>
<organism evidence="1 2">
    <name type="scientific">Fusarium heterosporum</name>
    <dbReference type="NCBI Taxonomy" id="42747"/>
    <lineage>
        <taxon>Eukaryota</taxon>
        <taxon>Fungi</taxon>
        <taxon>Dikarya</taxon>
        <taxon>Ascomycota</taxon>
        <taxon>Pezizomycotina</taxon>
        <taxon>Sordariomycetes</taxon>
        <taxon>Hypocreomycetidae</taxon>
        <taxon>Hypocreales</taxon>
        <taxon>Nectriaceae</taxon>
        <taxon>Fusarium</taxon>
        <taxon>Fusarium heterosporum species complex</taxon>
    </lineage>
</organism>
<protein>
    <submittedName>
        <fullName evidence="1">Uncharacterized protein</fullName>
    </submittedName>
</protein>
<keyword evidence="2" id="KW-1185">Reference proteome</keyword>
<dbReference type="Proteomes" id="UP000567885">
    <property type="component" value="Unassembled WGS sequence"/>
</dbReference>
<evidence type="ECO:0000313" key="2">
    <source>
        <dbReference type="Proteomes" id="UP000567885"/>
    </source>
</evidence>
<name>A0A8H5SPY0_FUSHE</name>
<dbReference type="AlphaFoldDB" id="A0A8H5SPY0"/>
<sequence length="195" mass="20772">MASVVAFNPQQQQQQSLPIQTVNSGSGGVDANLLTALTTYVTTGANARSTTEQEIQDLASDALSKPGGRAHLEALIACDCPPKRCWKKQAVCNGSVKLTKTSMKILLGVPTLDLTFEGSTKAFFTPWEGSINKGTFYYDDFDQLAPGPVLFQVRADGSELSIDVSRNSVTIAHFQFPNLPFTLTAGGADLNGTIA</sequence>
<accession>A0A8H5SPY0</accession>
<dbReference type="EMBL" id="JAAGWQ010000271">
    <property type="protein sequence ID" value="KAF5657714.1"/>
    <property type="molecule type" value="Genomic_DNA"/>
</dbReference>
<evidence type="ECO:0000313" key="1">
    <source>
        <dbReference type="EMBL" id="KAF5657714.1"/>
    </source>
</evidence>
<reference evidence="1 2" key="1">
    <citation type="submission" date="2020-05" db="EMBL/GenBank/DDBJ databases">
        <title>Identification and distribution of gene clusters putatively required for synthesis of sphingolipid metabolism inhibitors in phylogenetically diverse species of the filamentous fungus Fusarium.</title>
        <authorList>
            <person name="Kim H.-S."/>
            <person name="Busman M."/>
            <person name="Brown D.W."/>
            <person name="Divon H."/>
            <person name="Uhlig S."/>
            <person name="Proctor R.H."/>
        </authorList>
    </citation>
    <scope>NUCLEOTIDE SEQUENCE [LARGE SCALE GENOMIC DNA]</scope>
    <source>
        <strain evidence="1 2">NRRL 20693</strain>
    </source>
</reference>